<dbReference type="Pfam" id="PF00069">
    <property type="entry name" value="Pkinase"/>
    <property type="match status" value="1"/>
</dbReference>
<dbReference type="EMBL" id="JAGPYM010000009">
    <property type="protein sequence ID" value="KAH6890670.1"/>
    <property type="molecule type" value="Genomic_DNA"/>
</dbReference>
<dbReference type="PANTHER" id="PTHR24359">
    <property type="entry name" value="SERINE/THREONINE-PROTEIN KINASE SBK1"/>
    <property type="match status" value="1"/>
</dbReference>
<feature type="region of interest" description="Disordered" evidence="1">
    <location>
        <begin position="685"/>
        <end position="735"/>
    </location>
</feature>
<feature type="region of interest" description="Disordered" evidence="1">
    <location>
        <begin position="1"/>
        <end position="114"/>
    </location>
</feature>
<dbReference type="PROSITE" id="PS50011">
    <property type="entry name" value="PROTEIN_KINASE_DOM"/>
    <property type="match status" value="1"/>
</dbReference>
<proteinExistence type="predicted"/>
<dbReference type="InterPro" id="IPR011009">
    <property type="entry name" value="Kinase-like_dom_sf"/>
</dbReference>
<protein>
    <recommendedName>
        <fullName evidence="2">Protein kinase domain-containing protein</fullName>
    </recommendedName>
</protein>
<name>A0A9P8W4W0_9HYPO</name>
<dbReference type="PANTHER" id="PTHR24359:SF37">
    <property type="entry name" value="PROTEIN KINASE DOMAIN-CONTAINING PROTEIN"/>
    <property type="match status" value="1"/>
</dbReference>
<dbReference type="Proteomes" id="UP000777438">
    <property type="component" value="Unassembled WGS sequence"/>
</dbReference>
<dbReference type="Gene3D" id="1.10.510.10">
    <property type="entry name" value="Transferase(Phosphotransferase) domain 1"/>
    <property type="match status" value="1"/>
</dbReference>
<dbReference type="OrthoDB" id="1046782at2759"/>
<keyword evidence="4" id="KW-1185">Reference proteome</keyword>
<feature type="compositionally biased region" description="Basic and acidic residues" evidence="1">
    <location>
        <begin position="805"/>
        <end position="826"/>
    </location>
</feature>
<dbReference type="SUPFAM" id="SSF56112">
    <property type="entry name" value="Protein kinase-like (PK-like)"/>
    <property type="match status" value="1"/>
</dbReference>
<evidence type="ECO:0000259" key="2">
    <source>
        <dbReference type="PROSITE" id="PS50011"/>
    </source>
</evidence>
<reference evidence="3 4" key="1">
    <citation type="journal article" date="2021" name="Nat. Commun.">
        <title>Genetic determinants of endophytism in the Arabidopsis root mycobiome.</title>
        <authorList>
            <person name="Mesny F."/>
            <person name="Miyauchi S."/>
            <person name="Thiergart T."/>
            <person name="Pickel B."/>
            <person name="Atanasova L."/>
            <person name="Karlsson M."/>
            <person name="Huettel B."/>
            <person name="Barry K.W."/>
            <person name="Haridas S."/>
            <person name="Chen C."/>
            <person name="Bauer D."/>
            <person name="Andreopoulos W."/>
            <person name="Pangilinan J."/>
            <person name="LaButti K."/>
            <person name="Riley R."/>
            <person name="Lipzen A."/>
            <person name="Clum A."/>
            <person name="Drula E."/>
            <person name="Henrissat B."/>
            <person name="Kohler A."/>
            <person name="Grigoriev I.V."/>
            <person name="Martin F.M."/>
            <person name="Hacquard S."/>
        </authorList>
    </citation>
    <scope>NUCLEOTIDE SEQUENCE [LARGE SCALE GENOMIC DNA]</scope>
    <source>
        <strain evidence="3 4">MPI-CAGE-CH-0241</strain>
    </source>
</reference>
<dbReference type="AlphaFoldDB" id="A0A9P8W4W0"/>
<sequence length="894" mass="100626">MTSDTEDEEQNGTRNERGSHSHRPITPDSSRPLSDIPLSPRTLPSLSYQFRGGPDIRVSDHDEKKSRRVSDSDYRPRRLSHSDTGESVTSVDDLGLSAVSTPAPQPPIKPGKVMNSDEIRTYFDLKSRSENSEATVEGAICDAIEARLEVSKMGDEDYLPINAFEGIFKIDVITSLLHEKSSNSRDNASIPCLEDIFGKDEKGGRRRILAILVCMKQFNFIHEFIKAGIYDHDFPLTQTERKAFKTHTKPESINKTLLASWSRNDIMLLYQFQKQIFVPFFNIKEGTICSYFLTHNTVLPWRARQYKTSGGNAMVHQVQIHPSHHNFLQSQTSNKMPFFALKEIESGGREVYRKELRALEKCCAKIQTDKHLIKLLLTFQHGEKYYLLFEWADGNLKEFWETRTVEPSPSAATWAAQQCFGIASAIKRIHGFATWQIKKREAEGLRPNDDPEYGRHGDIKPQNILWFATQGNDRNLLVVSDLGLTRYHSKLTKSQDYGVDGLTRGYRPPEIDLRQRISPSYDIWSLGCVFLEFVLWYLVDFNAVEQFELDRVNDDISQVRGFSEDKYFNIITKTGQSPDGNAQHAVVKPVVQECIKRLRSLDKCTTFPRLLLNLIETRMLVVDRKERARIDIVCTELASIKATLETSQTGEEDTEQPVFQPMQEFDNETPPSPAEKDILVSHTGGDREANLDRPLAIPSAPGDGTDGPLGNLTELEESSSVEGRSLVNGDDIRSKSPVHLVGSISAQSCGEPDIAKSLQIPTPAKALSDSTRDTTRSDQRSITTEARSLHTSPTGSYEVNTEPRTTCEDNVRHKSPKDTSDSEQPHQDSSPGESNHVPEPAGTKSSTLRRIIAWVKKNWKAMAHGLRLKLKRFVSRSGASVGETREENNPVLVA</sequence>
<dbReference type="GO" id="GO:0004674">
    <property type="term" value="F:protein serine/threonine kinase activity"/>
    <property type="evidence" value="ECO:0007669"/>
    <property type="project" value="TreeGrafter"/>
</dbReference>
<feature type="compositionally biased region" description="Acidic residues" evidence="1">
    <location>
        <begin position="1"/>
        <end position="10"/>
    </location>
</feature>
<organism evidence="3 4">
    <name type="scientific">Thelonectria olida</name>
    <dbReference type="NCBI Taxonomy" id="1576542"/>
    <lineage>
        <taxon>Eukaryota</taxon>
        <taxon>Fungi</taxon>
        <taxon>Dikarya</taxon>
        <taxon>Ascomycota</taxon>
        <taxon>Pezizomycotina</taxon>
        <taxon>Sordariomycetes</taxon>
        <taxon>Hypocreomycetidae</taxon>
        <taxon>Hypocreales</taxon>
        <taxon>Nectriaceae</taxon>
        <taxon>Thelonectria</taxon>
    </lineage>
</organism>
<accession>A0A9P8W4W0</accession>
<dbReference type="InterPro" id="IPR000719">
    <property type="entry name" value="Prot_kinase_dom"/>
</dbReference>
<feature type="region of interest" description="Disordered" evidence="1">
    <location>
        <begin position="752"/>
        <end position="845"/>
    </location>
</feature>
<feature type="compositionally biased region" description="Polar residues" evidence="1">
    <location>
        <begin position="780"/>
        <end position="804"/>
    </location>
</feature>
<gene>
    <name evidence="3" type="ORF">B0T10DRAFT_596840</name>
</gene>
<evidence type="ECO:0000256" key="1">
    <source>
        <dbReference type="SAM" id="MobiDB-lite"/>
    </source>
</evidence>
<dbReference type="SMART" id="SM00220">
    <property type="entry name" value="S_TKc"/>
    <property type="match status" value="1"/>
</dbReference>
<dbReference type="GO" id="GO:0005524">
    <property type="term" value="F:ATP binding"/>
    <property type="evidence" value="ECO:0007669"/>
    <property type="project" value="InterPro"/>
</dbReference>
<evidence type="ECO:0000313" key="3">
    <source>
        <dbReference type="EMBL" id="KAH6890670.1"/>
    </source>
</evidence>
<evidence type="ECO:0000313" key="4">
    <source>
        <dbReference type="Proteomes" id="UP000777438"/>
    </source>
</evidence>
<comment type="caution">
    <text evidence="3">The sequence shown here is derived from an EMBL/GenBank/DDBJ whole genome shotgun (WGS) entry which is preliminary data.</text>
</comment>
<dbReference type="CDD" id="cd00180">
    <property type="entry name" value="PKc"/>
    <property type="match status" value="1"/>
</dbReference>
<feature type="compositionally biased region" description="Basic and acidic residues" evidence="1">
    <location>
        <begin position="57"/>
        <end position="84"/>
    </location>
</feature>
<feature type="compositionally biased region" description="Basic and acidic residues" evidence="1">
    <location>
        <begin position="770"/>
        <end position="779"/>
    </location>
</feature>
<feature type="domain" description="Protein kinase" evidence="2">
    <location>
        <begin position="301"/>
        <end position="644"/>
    </location>
</feature>